<dbReference type="Proteomes" id="UP000766904">
    <property type="component" value="Unassembled WGS sequence"/>
</dbReference>
<evidence type="ECO:0000313" key="1">
    <source>
        <dbReference type="EMBL" id="TYL36755.1"/>
    </source>
</evidence>
<proteinExistence type="predicted"/>
<accession>A0A8J8PYF5</accession>
<protein>
    <submittedName>
        <fullName evidence="1">Uncharacterized protein</fullName>
    </submittedName>
</protein>
<organism evidence="1 2">
    <name type="scientific">Natronococcus pandeyae</name>
    <dbReference type="NCBI Taxonomy" id="2055836"/>
    <lineage>
        <taxon>Archaea</taxon>
        <taxon>Methanobacteriati</taxon>
        <taxon>Methanobacteriota</taxon>
        <taxon>Stenosarchaea group</taxon>
        <taxon>Halobacteria</taxon>
        <taxon>Halobacteriales</taxon>
        <taxon>Natrialbaceae</taxon>
        <taxon>Natronococcus</taxon>
    </lineage>
</organism>
<gene>
    <name evidence="1" type="ORF">CV102_21000</name>
</gene>
<evidence type="ECO:0000313" key="2">
    <source>
        <dbReference type="Proteomes" id="UP000766904"/>
    </source>
</evidence>
<reference evidence="1" key="1">
    <citation type="submission" date="2017-11" db="EMBL/GenBank/DDBJ databases">
        <authorList>
            <person name="Kajale S.C."/>
            <person name="Sharma A."/>
        </authorList>
    </citation>
    <scope>NUCLEOTIDE SEQUENCE</scope>
    <source>
        <strain evidence="1">LS1_42</strain>
    </source>
</reference>
<comment type="caution">
    <text evidence="1">The sequence shown here is derived from an EMBL/GenBank/DDBJ whole genome shotgun (WGS) entry which is preliminary data.</text>
</comment>
<dbReference type="EMBL" id="PHNJ01000015">
    <property type="protein sequence ID" value="TYL36755.1"/>
    <property type="molecule type" value="Genomic_DNA"/>
</dbReference>
<dbReference type="AlphaFoldDB" id="A0A8J8PYF5"/>
<name>A0A8J8PYF5_9EURY</name>
<sequence length="60" mass="6876">MRDRFLTVASVDSGEVDERVGRTSKTLRQETVFAKRSSYVLRRVAFRRNATVAARSSVRE</sequence>
<keyword evidence="2" id="KW-1185">Reference proteome</keyword>